<reference evidence="2 3" key="1">
    <citation type="journal article" date="2019" name="Int. J. Syst. Evol. Microbiol.">
        <title>The Global Catalogue of Microorganisms (GCM) 10K type strain sequencing project: providing services to taxonomists for standard genome sequencing and annotation.</title>
        <authorList>
            <consortium name="The Broad Institute Genomics Platform"/>
            <consortium name="The Broad Institute Genome Sequencing Center for Infectious Disease"/>
            <person name="Wu L."/>
            <person name="Ma J."/>
        </authorList>
    </citation>
    <scope>NUCLEOTIDE SEQUENCE [LARGE SCALE GENOMIC DNA]</scope>
    <source>
        <strain evidence="2 3">JCM 16378</strain>
    </source>
</reference>
<protein>
    <recommendedName>
        <fullName evidence="4">DUF4184 family protein</fullName>
    </recommendedName>
</protein>
<evidence type="ECO:0000313" key="3">
    <source>
        <dbReference type="Proteomes" id="UP001501326"/>
    </source>
</evidence>
<feature type="transmembrane region" description="Helical" evidence="1">
    <location>
        <begin position="6"/>
        <end position="23"/>
    </location>
</feature>
<keyword evidence="3" id="KW-1185">Reference proteome</keyword>
<keyword evidence="1" id="KW-1133">Transmembrane helix</keyword>
<evidence type="ECO:0008006" key="4">
    <source>
        <dbReference type="Google" id="ProtNLM"/>
    </source>
</evidence>
<accession>A0ABN3UDE8</accession>
<gene>
    <name evidence="2" type="ORF">GCM10009867_01180</name>
</gene>
<feature type="transmembrane region" description="Helical" evidence="1">
    <location>
        <begin position="100"/>
        <end position="121"/>
    </location>
</feature>
<evidence type="ECO:0000256" key="1">
    <source>
        <dbReference type="SAM" id="Phobius"/>
    </source>
</evidence>
<dbReference type="Pfam" id="PF13803">
    <property type="entry name" value="DUF4184"/>
    <property type="match status" value="1"/>
</dbReference>
<keyword evidence="1" id="KW-0812">Transmembrane</keyword>
<comment type="caution">
    <text evidence="2">The sequence shown here is derived from an EMBL/GenBank/DDBJ whole genome shotgun (WGS) entry which is preliminary data.</text>
</comment>
<feature type="transmembrane region" description="Helical" evidence="1">
    <location>
        <begin position="141"/>
        <end position="161"/>
    </location>
</feature>
<name>A0ABN3UDE8_9MICO</name>
<feature type="transmembrane region" description="Helical" evidence="1">
    <location>
        <begin position="173"/>
        <end position="193"/>
    </location>
</feature>
<dbReference type="EMBL" id="BAAARN010000001">
    <property type="protein sequence ID" value="GAA2730231.1"/>
    <property type="molecule type" value="Genomic_DNA"/>
</dbReference>
<organism evidence="2 3">
    <name type="scientific">Pedococcus aerophilus</name>
    <dbReference type="NCBI Taxonomy" id="436356"/>
    <lineage>
        <taxon>Bacteria</taxon>
        <taxon>Bacillati</taxon>
        <taxon>Actinomycetota</taxon>
        <taxon>Actinomycetes</taxon>
        <taxon>Micrococcales</taxon>
        <taxon>Intrasporangiaceae</taxon>
        <taxon>Pedococcus</taxon>
    </lineage>
</organism>
<evidence type="ECO:0000313" key="2">
    <source>
        <dbReference type="EMBL" id="GAA2730231.1"/>
    </source>
</evidence>
<sequence>MRPHPPGVLTVDVVVGVLGVLLWRHVVALPVRDLLPSLVARLLPVPAATRPRDLPLLAGAVVVGAVTHVVWDAFTHPGRFGVRWIGWLGDDHGGVPGHQWAQLASGAVGGVVVLGWVVARLCRDDSTAPPRQGSARLEEQLGALLVVLVALLVGSLVGLVTSPPDLESMLFRLVTRGGLGLGLGLLAVCLVWHARERAGRRTRVGAEGPGR</sequence>
<proteinExistence type="predicted"/>
<keyword evidence="1" id="KW-0472">Membrane</keyword>
<dbReference type="InterPro" id="IPR025238">
    <property type="entry name" value="DUF4184"/>
</dbReference>
<dbReference type="Proteomes" id="UP001501326">
    <property type="component" value="Unassembled WGS sequence"/>
</dbReference>